<evidence type="ECO:0000256" key="5">
    <source>
        <dbReference type="ARBA" id="ARBA00022856"/>
    </source>
</evidence>
<feature type="transmembrane region" description="Helical" evidence="10">
    <location>
        <begin position="254"/>
        <end position="279"/>
    </location>
</feature>
<reference evidence="12 13" key="1">
    <citation type="submission" date="2020-08" db="EMBL/GenBank/DDBJ databases">
        <title>Genome sequence of Weissella diestrammenae KACC 16890T.</title>
        <authorList>
            <person name="Hyun D.-W."/>
            <person name="Bae J.-W."/>
        </authorList>
    </citation>
    <scope>NUCLEOTIDE SEQUENCE [LARGE SCALE GENOMIC DNA]</scope>
    <source>
        <strain evidence="12 13">KACC 16890</strain>
    </source>
</reference>
<evidence type="ECO:0000256" key="3">
    <source>
        <dbReference type="ARBA" id="ARBA00022475"/>
    </source>
</evidence>
<feature type="transmembrane region" description="Helical" evidence="10">
    <location>
        <begin position="47"/>
        <end position="68"/>
    </location>
</feature>
<dbReference type="PROSITE" id="PS50928">
    <property type="entry name" value="ABC_TM1"/>
    <property type="match status" value="1"/>
</dbReference>
<dbReference type="AlphaFoldDB" id="A0A7G9T6G6"/>
<dbReference type="CDD" id="cd06261">
    <property type="entry name" value="TM_PBP2"/>
    <property type="match status" value="1"/>
</dbReference>
<dbReference type="EMBL" id="CP060724">
    <property type="protein sequence ID" value="QNN75691.1"/>
    <property type="molecule type" value="Genomic_DNA"/>
</dbReference>
<evidence type="ECO:0000256" key="6">
    <source>
        <dbReference type="ARBA" id="ARBA00022927"/>
    </source>
</evidence>
<dbReference type="RefSeq" id="WP_187529523.1">
    <property type="nucleotide sequence ID" value="NZ_CP060724.1"/>
</dbReference>
<keyword evidence="6" id="KW-0653">Protein transport</keyword>
<organism evidence="12 13">
    <name type="scientific">Weissella diestrammenae</name>
    <dbReference type="NCBI Taxonomy" id="1162633"/>
    <lineage>
        <taxon>Bacteria</taxon>
        <taxon>Bacillati</taxon>
        <taxon>Bacillota</taxon>
        <taxon>Bacilli</taxon>
        <taxon>Lactobacillales</taxon>
        <taxon>Lactobacillaceae</taxon>
        <taxon>Weissella</taxon>
    </lineage>
</organism>
<dbReference type="GO" id="GO:0015031">
    <property type="term" value="P:protein transport"/>
    <property type="evidence" value="ECO:0007669"/>
    <property type="project" value="UniProtKB-KW"/>
</dbReference>
<evidence type="ECO:0000259" key="11">
    <source>
        <dbReference type="PROSITE" id="PS50928"/>
    </source>
</evidence>
<evidence type="ECO:0000256" key="4">
    <source>
        <dbReference type="ARBA" id="ARBA00022692"/>
    </source>
</evidence>
<evidence type="ECO:0000256" key="9">
    <source>
        <dbReference type="ARBA" id="ARBA00024202"/>
    </source>
</evidence>
<feature type="domain" description="ABC transmembrane type-1" evidence="11">
    <location>
        <begin position="133"/>
        <end position="322"/>
    </location>
</feature>
<evidence type="ECO:0000256" key="2">
    <source>
        <dbReference type="ARBA" id="ARBA00022448"/>
    </source>
</evidence>
<dbReference type="GO" id="GO:0005886">
    <property type="term" value="C:plasma membrane"/>
    <property type="evidence" value="ECO:0007669"/>
    <property type="project" value="UniProtKB-SubCell"/>
</dbReference>
<dbReference type="GO" id="GO:0055085">
    <property type="term" value="P:transmembrane transport"/>
    <property type="evidence" value="ECO:0007669"/>
    <property type="project" value="InterPro"/>
</dbReference>
<keyword evidence="7 10" id="KW-1133">Transmembrane helix</keyword>
<feature type="transmembrane region" description="Helical" evidence="10">
    <location>
        <begin position="299"/>
        <end position="322"/>
    </location>
</feature>
<dbReference type="SUPFAM" id="SSF161098">
    <property type="entry name" value="MetI-like"/>
    <property type="match status" value="1"/>
</dbReference>
<feature type="transmembrane region" description="Helical" evidence="10">
    <location>
        <begin position="139"/>
        <end position="160"/>
    </location>
</feature>
<keyword evidence="2 10" id="KW-0813">Transport</keyword>
<sequence length="335" mass="37053">MDNKIQLTVADFEFTPADQHADAEYISKPSLTFAQDAWRRLKKNKGAFVSFWIILAIFVVAFGSMPFATQKDVARQDVALQNLPPKLGALPIPGLDGKKDGEDLYKTAGVKKSYFFGTDQFGRDIFKRVLYGTRISLEVALFAAMMDIFFGVTYGIVSGWRGGRTDTIMQRIVEVISSIPNLVVFVLLILIMKPGMFSIALGIALTSWVTMARLIRAQVLTIKEQDYILAARTLGESAFKIGTKHLVPNLSSTIIVNLMFTIPSAIFFEALLSFIGLGIPVPMASLGTLMNDGQKAFQFYPYQLIIPAIILSVIMIAFNLLGDGLRDAFDPRTKD</sequence>
<protein>
    <submittedName>
        <fullName evidence="12">ABC transporter permease</fullName>
    </submittedName>
</protein>
<dbReference type="Pfam" id="PF00528">
    <property type="entry name" value="BPD_transp_1"/>
    <property type="match status" value="1"/>
</dbReference>
<accession>A0A7G9T6G6</accession>
<keyword evidence="13" id="KW-1185">Reference proteome</keyword>
<dbReference type="InterPro" id="IPR025966">
    <property type="entry name" value="OppC_N"/>
</dbReference>
<dbReference type="PANTHER" id="PTHR43386:SF24">
    <property type="entry name" value="OLIGOPEPTIDE TRANSPORT SYSTEM PERMEASE PROTEIN AMID"/>
    <property type="match status" value="1"/>
</dbReference>
<keyword evidence="5" id="KW-0571">Peptide transport</keyword>
<dbReference type="Proteomes" id="UP000515800">
    <property type="component" value="Chromosome"/>
</dbReference>
<evidence type="ECO:0000256" key="8">
    <source>
        <dbReference type="ARBA" id="ARBA00023136"/>
    </source>
</evidence>
<gene>
    <name evidence="12" type="ORF">H9L19_02140</name>
</gene>
<evidence type="ECO:0000256" key="10">
    <source>
        <dbReference type="RuleBase" id="RU363032"/>
    </source>
</evidence>
<dbReference type="GO" id="GO:0015833">
    <property type="term" value="P:peptide transport"/>
    <property type="evidence" value="ECO:0007669"/>
    <property type="project" value="UniProtKB-KW"/>
</dbReference>
<dbReference type="KEGG" id="wdi:H9L19_02140"/>
<dbReference type="InterPro" id="IPR000515">
    <property type="entry name" value="MetI-like"/>
</dbReference>
<proteinExistence type="inferred from homology"/>
<name>A0A7G9T6G6_9LACO</name>
<keyword evidence="4 10" id="KW-0812">Transmembrane</keyword>
<dbReference type="Gene3D" id="1.10.3720.10">
    <property type="entry name" value="MetI-like"/>
    <property type="match status" value="1"/>
</dbReference>
<evidence type="ECO:0000256" key="7">
    <source>
        <dbReference type="ARBA" id="ARBA00022989"/>
    </source>
</evidence>
<keyword evidence="8 10" id="KW-0472">Membrane</keyword>
<dbReference type="InterPro" id="IPR050366">
    <property type="entry name" value="BP-dependent_transpt_permease"/>
</dbReference>
<evidence type="ECO:0000313" key="13">
    <source>
        <dbReference type="Proteomes" id="UP000515800"/>
    </source>
</evidence>
<evidence type="ECO:0000313" key="12">
    <source>
        <dbReference type="EMBL" id="QNN75691.1"/>
    </source>
</evidence>
<dbReference type="PANTHER" id="PTHR43386">
    <property type="entry name" value="OLIGOPEPTIDE TRANSPORT SYSTEM PERMEASE PROTEIN APPC"/>
    <property type="match status" value="1"/>
</dbReference>
<comment type="subcellular location">
    <subcellularLocation>
        <location evidence="1 10">Cell membrane</location>
        <topology evidence="1 10">Multi-pass membrane protein</topology>
    </subcellularLocation>
</comment>
<evidence type="ECO:0000256" key="1">
    <source>
        <dbReference type="ARBA" id="ARBA00004651"/>
    </source>
</evidence>
<keyword evidence="3" id="KW-1003">Cell membrane</keyword>
<dbReference type="Pfam" id="PF12911">
    <property type="entry name" value="OppC_N"/>
    <property type="match status" value="1"/>
</dbReference>
<dbReference type="InterPro" id="IPR035906">
    <property type="entry name" value="MetI-like_sf"/>
</dbReference>
<comment type="similarity">
    <text evidence="9">Belongs to the binding-protein-dependent transport system permease family. OppBC subfamily.</text>
</comment>